<dbReference type="GO" id="GO:0016787">
    <property type="term" value="F:hydrolase activity"/>
    <property type="evidence" value="ECO:0007669"/>
    <property type="project" value="InterPro"/>
</dbReference>
<feature type="domain" description="Hydantoinase A/oxoprolinase" evidence="1">
    <location>
        <begin position="46"/>
        <end position="273"/>
    </location>
</feature>
<accession>A0AAX0QA72</accession>
<organism evidence="2 3">
    <name type="scientific">Methanocorpusculum parvum</name>
    <dbReference type="NCBI Taxonomy" id="2193"/>
    <lineage>
        <taxon>Archaea</taxon>
        <taxon>Methanobacteriati</taxon>
        <taxon>Methanobacteriota</taxon>
        <taxon>Stenosarchaea group</taxon>
        <taxon>Methanomicrobia</taxon>
        <taxon>Methanomicrobiales</taxon>
        <taxon>Methanocorpusculaceae</taxon>
        <taxon>Methanocorpusculum</taxon>
    </lineage>
</organism>
<name>A0AAX0QA72_9EURY</name>
<gene>
    <name evidence="2" type="ORF">ASJ83_07635</name>
</gene>
<dbReference type="InterPro" id="IPR002756">
    <property type="entry name" value="MfnF"/>
</dbReference>
<protein>
    <submittedName>
        <fullName evidence="2">H4MPT-linked C1 transfer pathway protein</fullName>
    </submittedName>
</protein>
<keyword evidence="3" id="KW-1185">Reference proteome</keyword>
<dbReference type="Pfam" id="PF01968">
    <property type="entry name" value="Hydantoinase_A"/>
    <property type="match status" value="1"/>
</dbReference>
<dbReference type="AlphaFoldDB" id="A0AAX0QA72"/>
<dbReference type="InterPro" id="IPR002821">
    <property type="entry name" value="Hydantoinase_A"/>
</dbReference>
<comment type="caution">
    <text evidence="2">The sequence shown here is derived from an EMBL/GenBank/DDBJ whole genome shotgun (WGS) entry which is preliminary data.</text>
</comment>
<evidence type="ECO:0000313" key="2">
    <source>
        <dbReference type="EMBL" id="PAV10315.1"/>
    </source>
</evidence>
<dbReference type="Gene3D" id="3.30.420.40">
    <property type="match status" value="1"/>
</dbReference>
<dbReference type="Gene3D" id="3.30.420.190">
    <property type="entry name" value="conserved archaeal protein q6m145"/>
    <property type="match status" value="1"/>
</dbReference>
<dbReference type="RefSeq" id="WP_095641707.1">
    <property type="nucleotide sequence ID" value="NZ_LMVO01000001.1"/>
</dbReference>
<dbReference type="Proteomes" id="UP000243820">
    <property type="component" value="Unassembled WGS sequence"/>
</dbReference>
<reference evidence="2 3" key="1">
    <citation type="journal article" date="2017" name="BMC Genomics">
        <title>Genomic analysis of methanogenic archaea reveals a shift towards energy conservation.</title>
        <authorList>
            <person name="Gilmore S.P."/>
            <person name="Henske J.K."/>
            <person name="Sexton J.A."/>
            <person name="Solomon K.V."/>
            <person name="Seppala S."/>
            <person name="Yoo J.I."/>
            <person name="Huyett L.M."/>
            <person name="Pressman A."/>
            <person name="Cogan J.Z."/>
            <person name="Kivenson V."/>
            <person name="Peng X."/>
            <person name="Tan Y."/>
            <person name="Valentine D.L."/>
            <person name="O'Malley M.A."/>
        </authorList>
    </citation>
    <scope>NUCLEOTIDE SEQUENCE [LARGE SCALE GENOMIC DNA]</scope>
    <source>
        <strain evidence="2 3">XII</strain>
    </source>
</reference>
<dbReference type="EMBL" id="LMVO01000001">
    <property type="protein sequence ID" value="PAV10315.1"/>
    <property type="molecule type" value="Genomic_DNA"/>
</dbReference>
<dbReference type="NCBIfam" id="TIGR03123">
    <property type="entry name" value="one_C_unchar_1"/>
    <property type="match status" value="1"/>
</dbReference>
<evidence type="ECO:0000313" key="3">
    <source>
        <dbReference type="Proteomes" id="UP000243820"/>
    </source>
</evidence>
<evidence type="ECO:0000259" key="1">
    <source>
        <dbReference type="Pfam" id="PF01968"/>
    </source>
</evidence>
<sequence length="313" mass="33401">MIGIDVGGANLKIVDESGVHIHYCPLWKESDLAEIISTYAGRENAAVVMSGELADGFITKSEGISYIVDAVLQTFPDAVFYGTDAKFHMKACPQLAAANWLASVDLLRRTYPDGMMLDIGSTTADIVPFSQFTRLIGMTDTLRLQQGYLVYTGMLRTPVAALAHSAEIGGIMTPFSTEYFACSGDAHFVLGHIGFDEYSSATPDGKEVSREACLRRLARMVCADLEEIGEEGALHIAESFWAAQRDLVCTAVEKVRKDAGADPLLVGGIGSSTFAPLTGGVDLTSALGIPADALPAYSVREIAGVLERSYGTV</sequence>
<proteinExistence type="predicted"/>